<organism evidence="1 2">
    <name type="scientific">Trifolium medium</name>
    <dbReference type="NCBI Taxonomy" id="97028"/>
    <lineage>
        <taxon>Eukaryota</taxon>
        <taxon>Viridiplantae</taxon>
        <taxon>Streptophyta</taxon>
        <taxon>Embryophyta</taxon>
        <taxon>Tracheophyta</taxon>
        <taxon>Spermatophyta</taxon>
        <taxon>Magnoliopsida</taxon>
        <taxon>eudicotyledons</taxon>
        <taxon>Gunneridae</taxon>
        <taxon>Pentapetalae</taxon>
        <taxon>rosids</taxon>
        <taxon>fabids</taxon>
        <taxon>Fabales</taxon>
        <taxon>Fabaceae</taxon>
        <taxon>Papilionoideae</taxon>
        <taxon>50 kb inversion clade</taxon>
        <taxon>NPAAA clade</taxon>
        <taxon>Hologalegina</taxon>
        <taxon>IRL clade</taxon>
        <taxon>Trifolieae</taxon>
        <taxon>Trifolium</taxon>
    </lineage>
</organism>
<evidence type="ECO:0000313" key="2">
    <source>
        <dbReference type="Proteomes" id="UP000265520"/>
    </source>
</evidence>
<sequence>MAESWLRTIDDLWVSSPQLMLPGEKRWNANEIVNLFSQLAEAILAVPLFGAVQEDRL</sequence>
<dbReference type="EMBL" id="LXQA010267098">
    <property type="protein sequence ID" value="MCI39415.1"/>
    <property type="molecule type" value="Genomic_DNA"/>
</dbReference>
<accession>A0A392RUY3</accession>
<feature type="non-terminal residue" evidence="1">
    <location>
        <position position="57"/>
    </location>
</feature>
<evidence type="ECO:0000313" key="1">
    <source>
        <dbReference type="EMBL" id="MCI39415.1"/>
    </source>
</evidence>
<dbReference type="Proteomes" id="UP000265520">
    <property type="component" value="Unassembled WGS sequence"/>
</dbReference>
<proteinExistence type="predicted"/>
<dbReference type="AlphaFoldDB" id="A0A392RUY3"/>
<keyword evidence="2" id="KW-1185">Reference proteome</keyword>
<protein>
    <submittedName>
        <fullName evidence="1">Uncharacterized protein</fullName>
    </submittedName>
</protein>
<reference evidence="1 2" key="1">
    <citation type="journal article" date="2018" name="Front. Plant Sci.">
        <title>Red Clover (Trifolium pratense) and Zigzag Clover (T. medium) - A Picture of Genomic Similarities and Differences.</title>
        <authorList>
            <person name="Dluhosova J."/>
            <person name="Istvanek J."/>
            <person name="Nedelnik J."/>
            <person name="Repkova J."/>
        </authorList>
    </citation>
    <scope>NUCLEOTIDE SEQUENCE [LARGE SCALE GENOMIC DNA]</scope>
    <source>
        <strain evidence="2">cv. 10/8</strain>
        <tissue evidence="1">Leaf</tissue>
    </source>
</reference>
<name>A0A392RUY3_9FABA</name>
<comment type="caution">
    <text evidence="1">The sequence shown here is derived from an EMBL/GenBank/DDBJ whole genome shotgun (WGS) entry which is preliminary data.</text>
</comment>